<dbReference type="SUPFAM" id="SSF54909">
    <property type="entry name" value="Dimeric alpha+beta barrel"/>
    <property type="match status" value="1"/>
</dbReference>
<evidence type="ECO:0000313" key="2">
    <source>
        <dbReference type="Proteomes" id="UP001500752"/>
    </source>
</evidence>
<keyword evidence="2" id="KW-1185">Reference proteome</keyword>
<evidence type="ECO:0000313" key="1">
    <source>
        <dbReference type="EMBL" id="GAA3698195.1"/>
    </source>
</evidence>
<dbReference type="Gene3D" id="3.30.70.1060">
    <property type="entry name" value="Dimeric alpha+beta barrel"/>
    <property type="match status" value="1"/>
</dbReference>
<gene>
    <name evidence="1" type="ORF">GCM10023081_38970</name>
</gene>
<dbReference type="RefSeq" id="WP_345153481.1">
    <property type="nucleotide sequence ID" value="NZ_BAABEO010000025.1"/>
</dbReference>
<protein>
    <recommendedName>
        <fullName evidence="3">Transcription initiation protein</fullName>
    </recommendedName>
</protein>
<accession>A0ABP7D1L4</accession>
<comment type="caution">
    <text evidence="1">The sequence shown here is derived from an EMBL/GenBank/DDBJ whole genome shotgun (WGS) entry which is preliminary data.</text>
</comment>
<dbReference type="EMBL" id="BAABEO010000025">
    <property type="protein sequence ID" value="GAA3698195.1"/>
    <property type="molecule type" value="Genomic_DNA"/>
</dbReference>
<evidence type="ECO:0008006" key="3">
    <source>
        <dbReference type="Google" id="ProtNLM"/>
    </source>
</evidence>
<dbReference type="InterPro" id="IPR011008">
    <property type="entry name" value="Dimeric_a/b-barrel"/>
</dbReference>
<reference evidence="2" key="1">
    <citation type="journal article" date="2019" name="Int. J. Syst. Evol. Microbiol.">
        <title>The Global Catalogue of Microorganisms (GCM) 10K type strain sequencing project: providing services to taxonomists for standard genome sequencing and annotation.</title>
        <authorList>
            <consortium name="The Broad Institute Genomics Platform"/>
            <consortium name="The Broad Institute Genome Sequencing Center for Infectious Disease"/>
            <person name="Wu L."/>
            <person name="Ma J."/>
        </authorList>
    </citation>
    <scope>NUCLEOTIDE SEQUENCE [LARGE SCALE GENOMIC DNA]</scope>
    <source>
        <strain evidence="2">JCM 30742</strain>
    </source>
</reference>
<sequence>MTHFLISFPSAAMVISDEDFPDVVRESHAVIQEAKDAGVYVFGGGIDEGVAPVLVAGDGTVTNGTYPQSTRLDGGYTILNLPSREAALEWAKKIAVACRCSQEVRAFQYDPLV</sequence>
<organism evidence="1 2">
    <name type="scientific">Arthrobacter ginkgonis</name>
    <dbReference type="NCBI Taxonomy" id="1630594"/>
    <lineage>
        <taxon>Bacteria</taxon>
        <taxon>Bacillati</taxon>
        <taxon>Actinomycetota</taxon>
        <taxon>Actinomycetes</taxon>
        <taxon>Micrococcales</taxon>
        <taxon>Micrococcaceae</taxon>
        <taxon>Arthrobacter</taxon>
    </lineage>
</organism>
<dbReference type="Proteomes" id="UP001500752">
    <property type="component" value="Unassembled WGS sequence"/>
</dbReference>
<proteinExistence type="predicted"/>
<name>A0ABP7D1L4_9MICC</name>